<evidence type="ECO:0000256" key="4">
    <source>
        <dbReference type="SAM" id="MobiDB-lite"/>
    </source>
</evidence>
<organism evidence="5 6">
    <name type="scientific">Petrolisthes cinctipes</name>
    <name type="common">Flat porcelain crab</name>
    <dbReference type="NCBI Taxonomy" id="88211"/>
    <lineage>
        <taxon>Eukaryota</taxon>
        <taxon>Metazoa</taxon>
        <taxon>Ecdysozoa</taxon>
        <taxon>Arthropoda</taxon>
        <taxon>Crustacea</taxon>
        <taxon>Multicrustacea</taxon>
        <taxon>Malacostraca</taxon>
        <taxon>Eumalacostraca</taxon>
        <taxon>Eucarida</taxon>
        <taxon>Decapoda</taxon>
        <taxon>Pleocyemata</taxon>
        <taxon>Anomura</taxon>
        <taxon>Galatheoidea</taxon>
        <taxon>Porcellanidae</taxon>
        <taxon>Petrolisthes</taxon>
    </lineage>
</organism>
<dbReference type="PANTHER" id="PTHR12169">
    <property type="entry name" value="ATPASE N2B"/>
    <property type="match status" value="1"/>
</dbReference>
<dbReference type="SUPFAM" id="SSF52540">
    <property type="entry name" value="P-loop containing nucleoside triphosphate hydrolases"/>
    <property type="match status" value="1"/>
</dbReference>
<name>A0AAE1KJX8_PETCI</name>
<dbReference type="GO" id="GO:0005739">
    <property type="term" value="C:mitochondrion"/>
    <property type="evidence" value="ECO:0007669"/>
    <property type="project" value="TreeGrafter"/>
</dbReference>
<dbReference type="InterPro" id="IPR027417">
    <property type="entry name" value="P-loop_NTPase"/>
</dbReference>
<reference evidence="5" key="1">
    <citation type="submission" date="2023-10" db="EMBL/GenBank/DDBJ databases">
        <title>Genome assemblies of two species of porcelain crab, Petrolisthes cinctipes and Petrolisthes manimaculis (Anomura: Porcellanidae).</title>
        <authorList>
            <person name="Angst P."/>
        </authorList>
    </citation>
    <scope>NUCLEOTIDE SEQUENCE</scope>
    <source>
        <strain evidence="5">PB745_01</strain>
        <tissue evidence="5">Gill</tissue>
    </source>
</reference>
<dbReference type="Gene3D" id="3.40.50.300">
    <property type="entry name" value="P-loop containing nucleotide triphosphate hydrolases"/>
    <property type="match status" value="1"/>
</dbReference>
<keyword evidence="3" id="KW-0067">ATP-binding</keyword>
<comment type="similarity">
    <text evidence="1">Belongs to the AFG1 ATPase family.</text>
</comment>
<dbReference type="Pfam" id="PF03969">
    <property type="entry name" value="AFG1_ATPase"/>
    <property type="match status" value="1"/>
</dbReference>
<comment type="caution">
    <text evidence="5">The sequence shown here is derived from an EMBL/GenBank/DDBJ whole genome shotgun (WGS) entry which is preliminary data.</text>
</comment>
<feature type="compositionally biased region" description="Low complexity" evidence="4">
    <location>
        <begin position="501"/>
        <end position="514"/>
    </location>
</feature>
<proteinExistence type="inferred from homology"/>
<dbReference type="EMBL" id="JAWQEG010002066">
    <property type="protein sequence ID" value="KAK3874763.1"/>
    <property type="molecule type" value="Genomic_DNA"/>
</dbReference>
<dbReference type="PANTHER" id="PTHR12169:SF6">
    <property type="entry name" value="AFG1-LIKE ATPASE"/>
    <property type="match status" value="1"/>
</dbReference>
<dbReference type="InterPro" id="IPR005654">
    <property type="entry name" value="ATPase_AFG1-like"/>
</dbReference>
<evidence type="ECO:0000256" key="2">
    <source>
        <dbReference type="ARBA" id="ARBA00022741"/>
    </source>
</evidence>
<gene>
    <name evidence="5" type="ORF">Pcinc_020326</name>
</gene>
<evidence type="ECO:0000313" key="5">
    <source>
        <dbReference type="EMBL" id="KAK3874763.1"/>
    </source>
</evidence>
<sequence length="524" mass="59417">MFSRSVAVRVWIVGLKRIAATPSCSLSSQPAPATIKGGLSEGPFRVYQGKVEAGKVLQDDYQEHIVHALQRCYDQLQGYTPPTPPNTLQRWLGVRRRTETCTGVYVWGKVGTGKTMLMDLLFECVQAEKKRRVHFNSFMLDVRKKLHAEKANVARITASDQARYFDPSGTYTIRSRPHDPIPPVARAIAEEAWFLCFDEFQVTDIGDAMILKRLFTELFNNGVVVVATSNRHPDDLYKNGLQRSNFLPFIPILKHHCEVVNLDSGLDYRTRGLNEARRIYFVNSQCDAQAEANIIFKVLCADETDVVRSRILTYAGRNVTFQRTCGGLLDASFSELCDRPLGAVDYLQLCLTFHTMFIRDIPILTQRDKGKARRFITLIDTLYDHKVRIVCTSEVPHTSIFQAESSKDEFTDKESLSLMDDLGLKERSNETRELSIFTGEEELFAFDRTVSRLTEMMTEEYWQAYGSQMRWLGPPRQKTLVKADIETYDFPARTRILLLSQSSDSGGSSRSGCSVVPTSCEQSS</sequence>
<keyword evidence="2" id="KW-0547">Nucleotide-binding</keyword>
<feature type="region of interest" description="Disordered" evidence="4">
    <location>
        <begin position="501"/>
        <end position="524"/>
    </location>
</feature>
<dbReference type="GO" id="GO:0016887">
    <property type="term" value="F:ATP hydrolysis activity"/>
    <property type="evidence" value="ECO:0007669"/>
    <property type="project" value="InterPro"/>
</dbReference>
<keyword evidence="6" id="KW-1185">Reference proteome</keyword>
<evidence type="ECO:0000256" key="1">
    <source>
        <dbReference type="ARBA" id="ARBA00010322"/>
    </source>
</evidence>
<dbReference type="GO" id="GO:0005524">
    <property type="term" value="F:ATP binding"/>
    <property type="evidence" value="ECO:0007669"/>
    <property type="project" value="UniProtKB-KW"/>
</dbReference>
<dbReference type="Proteomes" id="UP001286313">
    <property type="component" value="Unassembled WGS sequence"/>
</dbReference>
<evidence type="ECO:0000313" key="6">
    <source>
        <dbReference type="Proteomes" id="UP001286313"/>
    </source>
</evidence>
<accession>A0AAE1KJX8</accession>
<dbReference type="NCBIfam" id="NF040713">
    <property type="entry name" value="ZapE"/>
    <property type="match status" value="1"/>
</dbReference>
<dbReference type="AlphaFoldDB" id="A0AAE1KJX8"/>
<protein>
    <recommendedName>
        <fullName evidence="7">AFG1-like ATPase</fullName>
    </recommendedName>
</protein>
<evidence type="ECO:0000256" key="3">
    <source>
        <dbReference type="ARBA" id="ARBA00022840"/>
    </source>
</evidence>
<evidence type="ECO:0008006" key="7">
    <source>
        <dbReference type="Google" id="ProtNLM"/>
    </source>
</evidence>